<comment type="caution">
    <text evidence="1">The sequence shown here is derived from an EMBL/GenBank/DDBJ whole genome shotgun (WGS) entry which is preliminary data.</text>
</comment>
<organism evidence="1 2">
    <name type="scientific">Anaplasma phagocytophilum</name>
    <name type="common">Ehrlichia phagocytophila</name>
    <dbReference type="NCBI Taxonomy" id="948"/>
    <lineage>
        <taxon>Bacteria</taxon>
        <taxon>Pseudomonadati</taxon>
        <taxon>Pseudomonadota</taxon>
        <taxon>Alphaproteobacteria</taxon>
        <taxon>Rickettsiales</taxon>
        <taxon>Anaplasmataceae</taxon>
        <taxon>Anaplasma</taxon>
        <taxon>phagocytophilum group</taxon>
    </lineage>
</organism>
<evidence type="ECO:0000313" key="1">
    <source>
        <dbReference type="EMBL" id="SBO14046.1"/>
    </source>
</evidence>
<proteinExistence type="predicted"/>
<dbReference type="EMBL" id="FLLR01000010">
    <property type="protein sequence ID" value="SBO14046.1"/>
    <property type="molecule type" value="Genomic_DNA"/>
</dbReference>
<gene>
    <name evidence="1" type="ORF">ANAPC1_00389</name>
</gene>
<accession>A0AA45USJ7</accession>
<evidence type="ECO:0000313" key="2">
    <source>
        <dbReference type="Proteomes" id="UP000078419"/>
    </source>
</evidence>
<sequence>MRKQPLRDTKRPKLRIATRTPVFIEELPNSGTKPFSPAKCWLQKKGTEDEI</sequence>
<reference evidence="2" key="1">
    <citation type="submission" date="2016-03" db="EMBL/GenBank/DDBJ databases">
        <authorList>
            <person name="Loux Valentin"/>
        </authorList>
    </citation>
    <scope>NUCLEOTIDE SEQUENCE [LARGE SCALE GENOMIC DNA]</scope>
    <source>
        <strain evidence="2">C1</strain>
    </source>
</reference>
<protein>
    <submittedName>
        <fullName evidence="1">Uncharacterized protein</fullName>
    </submittedName>
</protein>
<dbReference type="Proteomes" id="UP000078419">
    <property type="component" value="Unassembled WGS sequence"/>
</dbReference>
<dbReference type="AlphaFoldDB" id="A0AA45USJ7"/>
<name>A0AA45USJ7_ANAPH</name>